<dbReference type="EMBL" id="CAUYUJ010003571">
    <property type="protein sequence ID" value="CAK0805865.1"/>
    <property type="molecule type" value="Genomic_DNA"/>
</dbReference>
<evidence type="ECO:0000313" key="2">
    <source>
        <dbReference type="EMBL" id="CAK0805865.1"/>
    </source>
</evidence>
<accession>A0ABN9QKU2</accession>
<feature type="non-terminal residue" evidence="2">
    <location>
        <position position="149"/>
    </location>
</feature>
<feature type="region of interest" description="Disordered" evidence="1">
    <location>
        <begin position="1"/>
        <end position="59"/>
    </location>
</feature>
<sequence length="149" mass="16246">MPTMGPTASAASPQRPADAKGPSPNEPLPRSPEKPKMKVKRSKPKGQHKPKPKPMLTQISHVGTAEVVTAVAKMVRLKEGKVERMLKCLSRVCIEDPEREQVRLEAEEIKKGTQSISIGGVVTFQVQHGKDKKKQPTSTVIGIPSLWIG</sequence>
<reference evidence="2" key="1">
    <citation type="submission" date="2023-10" db="EMBL/GenBank/DDBJ databases">
        <authorList>
            <person name="Chen Y."/>
            <person name="Shah S."/>
            <person name="Dougan E. K."/>
            <person name="Thang M."/>
            <person name="Chan C."/>
        </authorList>
    </citation>
    <scope>NUCLEOTIDE SEQUENCE [LARGE SCALE GENOMIC DNA]</scope>
</reference>
<proteinExistence type="predicted"/>
<evidence type="ECO:0000256" key="1">
    <source>
        <dbReference type="SAM" id="MobiDB-lite"/>
    </source>
</evidence>
<feature type="compositionally biased region" description="Basic residues" evidence="1">
    <location>
        <begin position="37"/>
        <end position="52"/>
    </location>
</feature>
<organism evidence="2 3">
    <name type="scientific">Prorocentrum cordatum</name>
    <dbReference type="NCBI Taxonomy" id="2364126"/>
    <lineage>
        <taxon>Eukaryota</taxon>
        <taxon>Sar</taxon>
        <taxon>Alveolata</taxon>
        <taxon>Dinophyceae</taxon>
        <taxon>Prorocentrales</taxon>
        <taxon>Prorocentraceae</taxon>
        <taxon>Prorocentrum</taxon>
    </lineage>
</organism>
<gene>
    <name evidence="2" type="ORF">PCOR1329_LOCUS12279</name>
</gene>
<protein>
    <submittedName>
        <fullName evidence="2">Uncharacterized protein</fullName>
    </submittedName>
</protein>
<keyword evidence="3" id="KW-1185">Reference proteome</keyword>
<name>A0ABN9QKU2_9DINO</name>
<evidence type="ECO:0000313" key="3">
    <source>
        <dbReference type="Proteomes" id="UP001189429"/>
    </source>
</evidence>
<comment type="caution">
    <text evidence="2">The sequence shown here is derived from an EMBL/GenBank/DDBJ whole genome shotgun (WGS) entry which is preliminary data.</text>
</comment>
<dbReference type="Proteomes" id="UP001189429">
    <property type="component" value="Unassembled WGS sequence"/>
</dbReference>